<dbReference type="SUPFAM" id="SSF54928">
    <property type="entry name" value="RNA-binding domain, RBD"/>
    <property type="match status" value="2"/>
</dbReference>
<dbReference type="SMART" id="SM00360">
    <property type="entry name" value="RRM"/>
    <property type="match status" value="2"/>
</dbReference>
<organism evidence="4 5">
    <name type="scientific">Naganishia liquefaciens</name>
    <dbReference type="NCBI Taxonomy" id="104408"/>
    <lineage>
        <taxon>Eukaryota</taxon>
        <taxon>Fungi</taxon>
        <taxon>Dikarya</taxon>
        <taxon>Basidiomycota</taxon>
        <taxon>Agaricomycotina</taxon>
        <taxon>Tremellomycetes</taxon>
        <taxon>Filobasidiales</taxon>
        <taxon>Filobasidiaceae</taxon>
        <taxon>Naganishia</taxon>
    </lineage>
</organism>
<name>A0A8H3TTW6_9TREE</name>
<dbReference type="Proteomes" id="UP000620104">
    <property type="component" value="Unassembled WGS sequence"/>
</dbReference>
<dbReference type="OrthoDB" id="2595456at2759"/>
<proteinExistence type="predicted"/>
<evidence type="ECO:0000256" key="2">
    <source>
        <dbReference type="SAM" id="MobiDB-lite"/>
    </source>
</evidence>
<gene>
    <name evidence="4" type="ORF">NliqN6_3494</name>
</gene>
<protein>
    <recommendedName>
        <fullName evidence="3">RRM domain-containing protein</fullName>
    </recommendedName>
</protein>
<feature type="compositionally biased region" description="Basic and acidic residues" evidence="2">
    <location>
        <begin position="1476"/>
        <end position="1492"/>
    </location>
</feature>
<keyword evidence="5" id="KW-1185">Reference proteome</keyword>
<feature type="region of interest" description="Disordered" evidence="2">
    <location>
        <begin position="1474"/>
        <end position="1542"/>
    </location>
</feature>
<evidence type="ECO:0000313" key="4">
    <source>
        <dbReference type="EMBL" id="GHJ87092.1"/>
    </source>
</evidence>
<evidence type="ECO:0000259" key="3">
    <source>
        <dbReference type="PROSITE" id="PS50102"/>
    </source>
</evidence>
<feature type="region of interest" description="Disordered" evidence="2">
    <location>
        <begin position="1"/>
        <end position="24"/>
    </location>
</feature>
<feature type="region of interest" description="Disordered" evidence="2">
    <location>
        <begin position="1684"/>
        <end position="1750"/>
    </location>
</feature>
<evidence type="ECO:0000313" key="5">
    <source>
        <dbReference type="Proteomes" id="UP000620104"/>
    </source>
</evidence>
<feature type="domain" description="RRM" evidence="3">
    <location>
        <begin position="1546"/>
        <end position="1620"/>
    </location>
</feature>
<evidence type="ECO:0000256" key="1">
    <source>
        <dbReference type="PROSITE-ProRule" id="PRU00176"/>
    </source>
</evidence>
<dbReference type="GO" id="GO:0003723">
    <property type="term" value="F:RNA binding"/>
    <property type="evidence" value="ECO:0007669"/>
    <property type="project" value="UniProtKB-UniRule"/>
</dbReference>
<feature type="domain" description="RRM" evidence="3">
    <location>
        <begin position="1069"/>
        <end position="1156"/>
    </location>
</feature>
<dbReference type="InterPro" id="IPR000504">
    <property type="entry name" value="RRM_dom"/>
</dbReference>
<feature type="region of interest" description="Disordered" evidence="2">
    <location>
        <begin position="324"/>
        <end position="402"/>
    </location>
</feature>
<feature type="compositionally biased region" description="Polar residues" evidence="2">
    <location>
        <begin position="682"/>
        <end position="692"/>
    </location>
</feature>
<dbReference type="InterPro" id="IPR012677">
    <property type="entry name" value="Nucleotide-bd_a/b_plait_sf"/>
</dbReference>
<feature type="compositionally biased region" description="Basic residues" evidence="2">
    <location>
        <begin position="2260"/>
        <end position="2285"/>
    </location>
</feature>
<dbReference type="InterPro" id="IPR035979">
    <property type="entry name" value="RBD_domain_sf"/>
</dbReference>
<feature type="region of interest" description="Disordered" evidence="2">
    <location>
        <begin position="674"/>
        <end position="696"/>
    </location>
</feature>
<feature type="region of interest" description="Disordered" evidence="2">
    <location>
        <begin position="2186"/>
        <end position="2285"/>
    </location>
</feature>
<dbReference type="EMBL" id="BLZA01000021">
    <property type="protein sequence ID" value="GHJ87092.1"/>
    <property type="molecule type" value="Genomic_DNA"/>
</dbReference>
<sequence>MNPSLPPEELANTDHPDPSQTQIPLETSKLATTPSLASISSDHGTSAVMIASLTSHDDLKTDSSDFGVESLDETVTVALNSSAGSEANVTFHSLAVEESLTEIQVDRKDNLEFEAHVTDAEETATSAAIYGDSDGEEEKPIKTVSEILAADKIKFKLPGKAEFNYDMPTSISFERGRLTGGLERPSTPPDFSPLTPPESIQDVPAYAPVPPSGYCAHSPTAQQVQELPCVNTILALEKSPENIKTIPRAESREVDRRQESFSRDLMREIDVAQDPGQSWYGTLSGPHGPTGVHVNILGNTPASGMATEQIMQMFTNGQSMLKLQQDEAERKATLQAQHEARIATSQAESHGRRNGGIRESLKKVREAANASPEEDKTASPTAAGKKSSCRPASKPKSKGARVMALRQARSVSGKLLRPEVQAPIRRPSAACARGPSTVSVAVDNDKLPFTDALAPSDSATTPVKSIPPKQVSTDRPIKTYRRIVDSRALPGLQSVVPLYSQPSVLQSHPEAEQDGYTESETDADDEDAESGDSQPFRAQALRSAQGDTFIQQRINLINGLLCAVLIDALQFYRQGIMDASESQATASSTASDEEEERIAIIRGDERLSQAIRQVQELFDEPRDLGQCLERLMDAPAVIFHLSQLTGDLSTAQKCVRLFLDDIWGLLNEGDDDYDNSDDQSYVQENDQAPSTDGQEDAHIACKEKGDDSSRIPSPADPNDSFQIGTQGKMALHAILSDAPVQERNATSGLDAASPNIVQDSKIDVVELEPWMIDSAPTGIKAKSKKPKRKKKAAIKRNEVEASDKVFRTDDGLLDFAVSATSGLQASTSVVSMRASSEESSPDVTVKTAFATKNIFEQLQGVVDGKSVPDAPSGSSADLSDKETIQAGVNEDSQEKAIVNVSPGAEAEPVKPEIEHSLGDCETDLRNTAETGRDLRSTTSLAGDWANARQDSHKADGFVSDSTVKADLHSQARLQETAIPLKQRSPDLPSICAINAQTLVSTSNNSACLHIEALPPAPGSQPQNRGFNVDYHQILSLKDIREGATIERHPIKGTECIVLREPRERPDYSCTLFVAGVPYYDESVISWQTLRSLIIKHFQKFGLLEKVKAVRDVNTSGHVNAFVAFQNRDAIDRVFTDPESSVMTLPDKPNSLDRMRNLNAILRRHQIKNESWMDVKVRLEPAQGTRRVWIHLIRGSPKHVNKTSQPGPPPVLPPSRVFFESYLDPFGHDRHGREKYRLRRRLAAPINPHDFEVNRRRDQAPYPHEVSIEVAINAADEKESIRRLCEVFGELEDLRSWGDADDGFEAVFYDRECAIRALHQIRLIQGAIAYWSHEKREPRPGPGSRPSPHTARMTAISKISTSPLRPNSILKKPSANLTDQVQIGNTALQPFKEEWPSLSTLGMPRDKCVELPSQDSKVTSPLFTYIPESEAAPIPLISSTPGLIMTGNETRERTASTDEAAADIAEEQEDIQAADLAETRSSSDTDGQDKRSSDGIAFRSEISDPAAVAKTAHAQIDPPPSTPTTTGTRPLTPNVRISTAPSGDTKMTIVVENLWKNEPEEEVKQRFRVYGRLVDSTYTVMKKRATISLSYSSIHSARQAVEAENGRVVKGRSQAVKFLPKTASKRQGRSNRAKYAASVHASSTPLASEGIEHADAIRRNPVPGNEHSPETPVESHGAVVVATKAEATSDKNQPQYQQEKTYRANSPPIFPLPGRKRAFSDPGDVNRPSITRTDRKSEAIASEKSQDSDMSMHIAAAAKEDLRQRSPPPLSATYIAAQADVSAKVAYSTYLSSEPPNLHEGADHESPPEIQYYTYPSIYPPPPFTVNPGQFSADSREQAVPFEALTDERKEADDKPLVVNTGNLAREQKAKPQHPTVISNGLKPYTFSQTEFGLTALYDPQELSRYRKEHGLQVDTSVLPPSAIEEPCLTLLPVSSGGHSPTSSTFASSVPQDAAAVPVISPHVLAEPPSIYMQRLAYQYQGQAQNAMLVQSGERRNEDLYPLYLQNPGIPYYGYGAHGYRVRPGNEGHNQTVMRIQPSHAFSHFGPRYTLFHPVTPSGNSAYRAPMQTEPCMSATLESDFYRELQEGSAESYPADSNPITMMSQHTGYGHMGPPWEADFVAGVPVVAQNDARYHDQVPYECQYPQAVPTREDFGHLSVHPSYTVTSNLYPESRNPSSTSVSYGMMMPPGSGMIHTAQQQRSSTMPQDHQPAGKAESKSQRTLPLATRGGRHPSLPMQSEAFRAFEAGSNNLGAEPESHGRSRHNPKKGRNASRGFPRHPRGNFRQ</sequence>
<feature type="compositionally biased region" description="Low complexity" evidence="2">
    <location>
        <begin position="1522"/>
        <end position="1532"/>
    </location>
</feature>
<dbReference type="Gene3D" id="3.30.70.330">
    <property type="match status" value="1"/>
</dbReference>
<feature type="compositionally biased region" description="Acidic residues" evidence="2">
    <location>
        <begin position="512"/>
        <end position="530"/>
    </location>
</feature>
<comment type="caution">
    <text evidence="4">The sequence shown here is derived from an EMBL/GenBank/DDBJ whole genome shotgun (WGS) entry which is preliminary data.</text>
</comment>
<feature type="compositionally biased region" description="Polar residues" evidence="2">
    <location>
        <begin position="1689"/>
        <end position="1698"/>
    </location>
</feature>
<feature type="compositionally biased region" description="Polar residues" evidence="2">
    <location>
        <begin position="2195"/>
        <end position="2206"/>
    </location>
</feature>
<feature type="region of interest" description="Disordered" evidence="2">
    <location>
        <begin position="500"/>
        <end position="533"/>
    </location>
</feature>
<accession>A0A8H3TTW6</accession>
<dbReference type="PROSITE" id="PS50102">
    <property type="entry name" value="RRM"/>
    <property type="match status" value="2"/>
</dbReference>
<reference evidence="4" key="1">
    <citation type="submission" date="2020-07" db="EMBL/GenBank/DDBJ databases">
        <title>Draft Genome Sequence of a Deep-Sea Yeast, Naganishia (Cryptococcus) liquefaciens strain N6.</title>
        <authorList>
            <person name="Han Y.W."/>
            <person name="Kajitani R."/>
            <person name="Morimoto H."/>
            <person name="Parhat M."/>
            <person name="Tsubouchi H."/>
            <person name="Bakenova O."/>
            <person name="Ogata M."/>
            <person name="Argunhan B."/>
            <person name="Aoki R."/>
            <person name="Kajiwara S."/>
            <person name="Itoh T."/>
            <person name="Iwasaki H."/>
        </authorList>
    </citation>
    <scope>NUCLEOTIDE SEQUENCE</scope>
    <source>
        <strain evidence="4">N6</strain>
    </source>
</reference>
<feature type="region of interest" description="Disordered" evidence="2">
    <location>
        <begin position="453"/>
        <end position="473"/>
    </location>
</feature>
<keyword evidence="1" id="KW-0694">RNA-binding</keyword>